<proteinExistence type="inferred from homology"/>
<comment type="subcellular location">
    <subcellularLocation>
        <location evidence="1">Cytoplasm</location>
        <location evidence="1">Cytoskeleton</location>
        <location evidence="1">Cilium axoneme</location>
    </subcellularLocation>
</comment>
<comment type="similarity">
    <text evidence="5">Belongs to the CFAP91 family.</text>
</comment>
<keyword evidence="9" id="KW-1185">Reference proteome</keyword>
<evidence type="ECO:0000256" key="1">
    <source>
        <dbReference type="ARBA" id="ARBA00004430"/>
    </source>
</evidence>
<dbReference type="InterPro" id="IPR032840">
    <property type="entry name" value="CFAP91_dom"/>
</dbReference>
<evidence type="ECO:0000259" key="7">
    <source>
        <dbReference type="Pfam" id="PF14738"/>
    </source>
</evidence>
<dbReference type="InterPro" id="IPR026720">
    <property type="entry name" value="CFAP91"/>
</dbReference>
<dbReference type="EMBL" id="KQ094172">
    <property type="protein sequence ID" value="KMS94343.1"/>
    <property type="molecule type" value="Genomic_DNA"/>
</dbReference>
<evidence type="ECO:0000256" key="2">
    <source>
        <dbReference type="ARBA" id="ARBA00022490"/>
    </source>
</evidence>
<evidence type="ECO:0000256" key="4">
    <source>
        <dbReference type="ARBA" id="ARBA00023273"/>
    </source>
</evidence>
<keyword evidence="4" id="KW-0966">Cell projection</keyword>
<keyword evidence="3" id="KW-0206">Cytoskeleton</keyword>
<gene>
    <name evidence="8" type="ORF">BVRB_022360</name>
</gene>
<name>A0A0J8B3A8_BETVV</name>
<protein>
    <recommendedName>
        <fullName evidence="6">Cilia- and flagella-associated protein 91</fullName>
    </recommendedName>
</protein>
<dbReference type="Pfam" id="PF14738">
    <property type="entry name" value="CFAP91"/>
    <property type="match status" value="1"/>
</dbReference>
<evidence type="ECO:0000256" key="3">
    <source>
        <dbReference type="ARBA" id="ARBA00023212"/>
    </source>
</evidence>
<evidence type="ECO:0000256" key="5">
    <source>
        <dbReference type="ARBA" id="ARBA00029468"/>
    </source>
</evidence>
<dbReference type="PANTHER" id="PTHR22455">
    <property type="entry name" value="CILIA- AND FLAGELLA-ASSOCIATED PROTEIN 91"/>
    <property type="match status" value="1"/>
</dbReference>
<evidence type="ECO:0000313" key="8">
    <source>
        <dbReference type="EMBL" id="KMS94343.1"/>
    </source>
</evidence>
<feature type="domain" description="CFAP91" evidence="7">
    <location>
        <begin position="32"/>
        <end position="118"/>
    </location>
</feature>
<reference evidence="8 9" key="1">
    <citation type="journal article" date="2014" name="Nature">
        <title>The genome of the recently domesticated crop plant sugar beet (Beta vulgaris).</title>
        <authorList>
            <person name="Dohm J.C."/>
            <person name="Minoche A.E."/>
            <person name="Holtgrawe D."/>
            <person name="Capella-Gutierrez S."/>
            <person name="Zakrzewski F."/>
            <person name="Tafer H."/>
            <person name="Rupp O."/>
            <person name="Sorensen T.R."/>
            <person name="Stracke R."/>
            <person name="Reinhardt R."/>
            <person name="Goesmann A."/>
            <person name="Kraft T."/>
            <person name="Schulz B."/>
            <person name="Stadler P.F."/>
            <person name="Schmidt T."/>
            <person name="Gabaldon T."/>
            <person name="Lehrach H."/>
            <person name="Weisshaar B."/>
            <person name="Himmelbauer H."/>
        </authorList>
    </citation>
    <scope>NUCLEOTIDE SEQUENCE [LARGE SCALE GENOMIC DNA]</scope>
    <source>
        <tissue evidence="8">Taproot</tissue>
    </source>
</reference>
<dbReference type="Gramene" id="KMS94343">
    <property type="protein sequence ID" value="KMS94343"/>
    <property type="gene ID" value="BVRB_022360"/>
</dbReference>
<dbReference type="Proteomes" id="UP000035740">
    <property type="component" value="Unassembled WGS sequence"/>
</dbReference>
<dbReference type="AlphaFoldDB" id="A0A0J8B3A8"/>
<evidence type="ECO:0000313" key="9">
    <source>
        <dbReference type="Proteomes" id="UP000035740"/>
    </source>
</evidence>
<accession>A0A0J8B3A8</accession>
<organism evidence="8 9">
    <name type="scientific">Beta vulgaris subsp. vulgaris</name>
    <name type="common">Beet</name>
    <dbReference type="NCBI Taxonomy" id="3555"/>
    <lineage>
        <taxon>Eukaryota</taxon>
        <taxon>Viridiplantae</taxon>
        <taxon>Streptophyta</taxon>
        <taxon>Embryophyta</taxon>
        <taxon>Tracheophyta</taxon>
        <taxon>Spermatophyta</taxon>
        <taxon>Magnoliopsida</taxon>
        <taxon>eudicotyledons</taxon>
        <taxon>Gunneridae</taxon>
        <taxon>Pentapetalae</taxon>
        <taxon>Caryophyllales</taxon>
        <taxon>Chenopodiaceae</taxon>
        <taxon>Betoideae</taxon>
        <taxon>Beta</taxon>
    </lineage>
</organism>
<sequence length="128" mass="14687">MQSATTGLVLSPHLYNATEEAPAELKTRTIATQSVYREESSQTAPYAPDYVYADKDNPPELFHLKDWLPADLTRISLHEIEQIEREQARRAFQAGIPPAKTEADFRHRMKLLQEREFQVACLAILNLY</sequence>
<dbReference type="PANTHER" id="PTHR22455:SF10">
    <property type="entry name" value="CILIA- AND FLAGELLA-ASSOCIATED PROTEIN 91"/>
    <property type="match status" value="1"/>
</dbReference>
<keyword evidence="2" id="KW-0963">Cytoplasm</keyword>
<evidence type="ECO:0000256" key="6">
    <source>
        <dbReference type="ARBA" id="ARBA00029555"/>
    </source>
</evidence>
<dbReference type="OrthoDB" id="567787at2759"/>